<evidence type="ECO:0000313" key="2">
    <source>
        <dbReference type="EMBL" id="RMY67460.1"/>
    </source>
</evidence>
<feature type="region of interest" description="Disordered" evidence="1">
    <location>
        <begin position="188"/>
        <end position="235"/>
    </location>
</feature>
<dbReference type="EMBL" id="QWIQ01001274">
    <property type="protein sequence ID" value="RMY67460.1"/>
    <property type="molecule type" value="Genomic_DNA"/>
</dbReference>
<reference evidence="2 3" key="1">
    <citation type="journal article" date="2018" name="BMC Genomics">
        <title>Genomic evidence for intraspecific hybridization in a clonal and extremely halotolerant yeast.</title>
        <authorList>
            <person name="Gostincar C."/>
            <person name="Stajich J.E."/>
            <person name="Zupancic J."/>
            <person name="Zalar P."/>
            <person name="Gunde-Cimerman N."/>
        </authorList>
    </citation>
    <scope>NUCLEOTIDE SEQUENCE [LARGE SCALE GENOMIC DNA]</scope>
    <source>
        <strain evidence="2 3">EXF-171</strain>
    </source>
</reference>
<feature type="compositionally biased region" description="Low complexity" evidence="1">
    <location>
        <begin position="65"/>
        <end position="79"/>
    </location>
</feature>
<dbReference type="AlphaFoldDB" id="A0A3M7DTJ8"/>
<protein>
    <submittedName>
        <fullName evidence="2">Uncharacterized protein</fullName>
    </submittedName>
</protein>
<sequence>MAQTPYKRLANITRPPPRIQIQPDRLQTPEHLAPASLCLERKGASVQPTMSATSTLERNNETGLSNSTVSSSSTSSSSSAERYRLDEFDTKPILLYKYRGGLQTSSQKDLCAWLDKDEKLRCTKKPLPRGTSYLDIKRHDLYLPSEKTLYSGFPNYDSSLAAIKVPSLPYWSRIFWGNYDELYIVSPESGSPASSVAGSERGKTGGGGSSPERTSFTRDSGGREEEMMRGGAEED</sequence>
<feature type="compositionally biased region" description="Polar residues" evidence="1">
    <location>
        <begin position="188"/>
        <end position="197"/>
    </location>
</feature>
<dbReference type="Proteomes" id="UP000281468">
    <property type="component" value="Unassembled WGS sequence"/>
</dbReference>
<evidence type="ECO:0000313" key="3">
    <source>
        <dbReference type="Proteomes" id="UP000281468"/>
    </source>
</evidence>
<comment type="caution">
    <text evidence="2">The sequence shown here is derived from an EMBL/GenBank/DDBJ whole genome shotgun (WGS) entry which is preliminary data.</text>
</comment>
<evidence type="ECO:0000256" key="1">
    <source>
        <dbReference type="SAM" id="MobiDB-lite"/>
    </source>
</evidence>
<feature type="region of interest" description="Disordered" evidence="1">
    <location>
        <begin position="43"/>
        <end position="81"/>
    </location>
</feature>
<name>A0A3M7DTJ8_HORWE</name>
<organism evidence="2 3">
    <name type="scientific">Hortaea werneckii</name>
    <name type="common">Black yeast</name>
    <name type="synonym">Cladosporium werneckii</name>
    <dbReference type="NCBI Taxonomy" id="91943"/>
    <lineage>
        <taxon>Eukaryota</taxon>
        <taxon>Fungi</taxon>
        <taxon>Dikarya</taxon>
        <taxon>Ascomycota</taxon>
        <taxon>Pezizomycotina</taxon>
        <taxon>Dothideomycetes</taxon>
        <taxon>Dothideomycetidae</taxon>
        <taxon>Mycosphaerellales</taxon>
        <taxon>Teratosphaeriaceae</taxon>
        <taxon>Hortaea</taxon>
    </lineage>
</organism>
<gene>
    <name evidence="2" type="ORF">D0862_15082</name>
</gene>
<accession>A0A3M7DTJ8</accession>
<feature type="compositionally biased region" description="Polar residues" evidence="1">
    <location>
        <begin position="46"/>
        <end position="64"/>
    </location>
</feature>
<feature type="region of interest" description="Disordered" evidence="1">
    <location>
        <begin position="1"/>
        <end position="24"/>
    </location>
</feature>
<proteinExistence type="predicted"/>
<feature type="compositionally biased region" description="Basic and acidic residues" evidence="1">
    <location>
        <begin position="220"/>
        <end position="235"/>
    </location>
</feature>